<evidence type="ECO:0000313" key="10">
    <source>
        <dbReference type="Proteomes" id="UP000620262"/>
    </source>
</evidence>
<keyword evidence="7" id="KW-0997">Cell inner membrane</keyword>
<dbReference type="InterPro" id="IPR049177">
    <property type="entry name" value="MgtC_SapB_SrpB_YhiD_N"/>
</dbReference>
<evidence type="ECO:0000313" key="9">
    <source>
        <dbReference type="EMBL" id="MBE1507069.1"/>
    </source>
</evidence>
<comment type="similarity">
    <text evidence="2 7">Belongs to the MgtC/SapB family.</text>
</comment>
<feature type="transmembrane region" description="Helical" evidence="7">
    <location>
        <begin position="16"/>
        <end position="33"/>
    </location>
</feature>
<dbReference type="RefSeq" id="WP_417716673.1">
    <property type="nucleotide sequence ID" value="NZ_BAAAVL010000004.1"/>
</dbReference>
<dbReference type="Pfam" id="PF02308">
    <property type="entry name" value="MgtC"/>
    <property type="match status" value="1"/>
</dbReference>
<feature type="transmembrane region" description="Helical" evidence="7">
    <location>
        <begin position="108"/>
        <end position="141"/>
    </location>
</feature>
<proteinExistence type="inferred from homology"/>
<feature type="domain" description="MgtC/SapB/SrpB/YhiD N-terminal" evidence="8">
    <location>
        <begin position="20"/>
        <end position="148"/>
    </location>
</feature>
<evidence type="ECO:0000256" key="1">
    <source>
        <dbReference type="ARBA" id="ARBA00004651"/>
    </source>
</evidence>
<organism evidence="9 10">
    <name type="scientific">Rhizobium viscosum</name>
    <name type="common">Arthrobacter viscosus</name>
    <dbReference type="NCBI Taxonomy" id="1673"/>
    <lineage>
        <taxon>Bacteria</taxon>
        <taxon>Pseudomonadati</taxon>
        <taxon>Pseudomonadota</taxon>
        <taxon>Alphaproteobacteria</taxon>
        <taxon>Hyphomicrobiales</taxon>
        <taxon>Rhizobiaceae</taxon>
        <taxon>Rhizobium/Agrobacterium group</taxon>
        <taxon>Rhizobium</taxon>
    </lineage>
</organism>
<comment type="caution">
    <text evidence="9">The sequence shown here is derived from an EMBL/GenBank/DDBJ whole genome shotgun (WGS) entry which is preliminary data.</text>
</comment>
<evidence type="ECO:0000256" key="3">
    <source>
        <dbReference type="ARBA" id="ARBA00022475"/>
    </source>
</evidence>
<keyword evidence="4 7" id="KW-0812">Transmembrane</keyword>
<sequence length="234" mass="24660">MDLIDLMPITPNWTDIALRLAATVIAGAFIGLDRERGGHAAGLRTTILVGLAACLSMIQANILLATSQSVNGSMDILRFPLGVLTGVGFIGGGAILRRGDIATGVTTAATLWLITAIGLCFGGGQIAAGSVVTVLAVLILSPMKRVDRWISGDQKGTVAIRLENGSGIPDVKAVAPELSEAIFTGLRDIEDGHRELIYEIRWKSVRGLPGADQIAASLEKNFHVTRFEYRATAA</sequence>
<evidence type="ECO:0000256" key="5">
    <source>
        <dbReference type="ARBA" id="ARBA00022989"/>
    </source>
</evidence>
<dbReference type="EMBL" id="JADBEC010000002">
    <property type="protein sequence ID" value="MBE1507069.1"/>
    <property type="molecule type" value="Genomic_DNA"/>
</dbReference>
<evidence type="ECO:0000256" key="2">
    <source>
        <dbReference type="ARBA" id="ARBA00009298"/>
    </source>
</evidence>
<dbReference type="PANTHER" id="PTHR33778:SF1">
    <property type="entry name" value="MAGNESIUM TRANSPORTER YHID-RELATED"/>
    <property type="match status" value="1"/>
</dbReference>
<keyword evidence="3" id="KW-1003">Cell membrane</keyword>
<keyword evidence="10" id="KW-1185">Reference proteome</keyword>
<keyword evidence="6 7" id="KW-0472">Membrane</keyword>
<dbReference type="PRINTS" id="PR01837">
    <property type="entry name" value="MGTCSAPBPROT"/>
</dbReference>
<dbReference type="Proteomes" id="UP000620262">
    <property type="component" value="Unassembled WGS sequence"/>
</dbReference>
<feature type="transmembrane region" description="Helical" evidence="7">
    <location>
        <begin position="76"/>
        <end position="96"/>
    </location>
</feature>
<reference evidence="9 10" key="1">
    <citation type="submission" date="2020-10" db="EMBL/GenBank/DDBJ databases">
        <title>Sequencing the genomes of 1000 actinobacteria strains.</title>
        <authorList>
            <person name="Klenk H.-P."/>
        </authorList>
    </citation>
    <scope>NUCLEOTIDE SEQUENCE [LARGE SCALE GENOMIC DNA]</scope>
    <source>
        <strain evidence="9 10">DSM 7307</strain>
    </source>
</reference>
<evidence type="ECO:0000256" key="6">
    <source>
        <dbReference type="ARBA" id="ARBA00023136"/>
    </source>
</evidence>
<comment type="subcellular location">
    <subcellularLocation>
        <location evidence="7">Cell inner membrane</location>
        <topology evidence="7">Multi-pass membrane protein</topology>
    </subcellularLocation>
    <subcellularLocation>
        <location evidence="1">Cell membrane</location>
        <topology evidence="1">Multi-pass membrane protein</topology>
    </subcellularLocation>
</comment>
<name>A0ABR9IV49_RHIVS</name>
<feature type="transmembrane region" description="Helical" evidence="7">
    <location>
        <begin position="45"/>
        <end position="64"/>
    </location>
</feature>
<protein>
    <recommendedName>
        <fullName evidence="7">Protein MgtC</fullName>
    </recommendedName>
</protein>
<keyword evidence="5 7" id="KW-1133">Transmembrane helix</keyword>
<accession>A0ABR9IV49</accession>
<dbReference type="PANTHER" id="PTHR33778">
    <property type="entry name" value="PROTEIN MGTC"/>
    <property type="match status" value="1"/>
</dbReference>
<gene>
    <name evidence="9" type="ORF">H4W29_004314</name>
</gene>
<evidence type="ECO:0000259" key="8">
    <source>
        <dbReference type="Pfam" id="PF02308"/>
    </source>
</evidence>
<dbReference type="InterPro" id="IPR003416">
    <property type="entry name" value="MgtC/SapB/SrpB/YhiD_fam"/>
</dbReference>
<evidence type="ECO:0000256" key="4">
    <source>
        <dbReference type="ARBA" id="ARBA00022692"/>
    </source>
</evidence>
<evidence type="ECO:0000256" key="7">
    <source>
        <dbReference type="RuleBase" id="RU365041"/>
    </source>
</evidence>